<reference evidence="2" key="1">
    <citation type="journal article" date="2013" name="Nat. Genet.">
        <title>The duck genome and transcriptome provide insight into an avian influenza virus reservoir species.</title>
        <authorList>
            <person name="Huang Y."/>
            <person name="Li Y."/>
            <person name="Burt D.W."/>
            <person name="Chen H."/>
            <person name="Zhang Y."/>
            <person name="Qian W."/>
            <person name="Kim H."/>
            <person name="Gan S."/>
            <person name="Zhao Y."/>
            <person name="Li J."/>
            <person name="Yi K."/>
            <person name="Feng H."/>
            <person name="Zhu P."/>
            <person name="Li B."/>
            <person name="Liu Q."/>
            <person name="Fairley S."/>
            <person name="Magor K.E."/>
            <person name="Du Z."/>
            <person name="Hu X."/>
            <person name="Goodman L."/>
            <person name="Tafer H."/>
            <person name="Vignal A."/>
            <person name="Lee T."/>
            <person name="Kim K.W."/>
            <person name="Sheng Z."/>
            <person name="An Y."/>
            <person name="Searle S."/>
            <person name="Herrero J."/>
            <person name="Groenen M.A."/>
            <person name="Crooijmans R.P."/>
            <person name="Faraut T."/>
            <person name="Cai Q."/>
            <person name="Webster R.G."/>
            <person name="Aldridge J.R."/>
            <person name="Warren W.C."/>
            <person name="Bartschat S."/>
            <person name="Kehr S."/>
            <person name="Marz M."/>
            <person name="Stadler P.F."/>
            <person name="Smith J."/>
            <person name="Kraus R.H."/>
            <person name="Zhao Y."/>
            <person name="Ren L."/>
            <person name="Fei J."/>
            <person name="Morisson M."/>
            <person name="Kaiser P."/>
            <person name="Griffin D.K."/>
            <person name="Rao M."/>
            <person name="Pitel F."/>
            <person name="Wang J."/>
            <person name="Li N."/>
        </authorList>
    </citation>
    <scope>NUCLEOTIDE SEQUENCE [LARGE SCALE GENOMIC DNA]</scope>
</reference>
<dbReference type="Proteomes" id="UP000296049">
    <property type="component" value="Unassembled WGS sequence"/>
</dbReference>
<name>R0KE55_ANAPL</name>
<evidence type="ECO:0000313" key="2">
    <source>
        <dbReference type="Proteomes" id="UP000296049"/>
    </source>
</evidence>
<accession>R0KE55</accession>
<protein>
    <submittedName>
        <fullName evidence="1">Uncharacterized protein</fullName>
    </submittedName>
</protein>
<evidence type="ECO:0000313" key="1">
    <source>
        <dbReference type="EMBL" id="EOB08312.1"/>
    </source>
</evidence>
<proteinExistence type="predicted"/>
<keyword evidence="2" id="KW-1185">Reference proteome</keyword>
<gene>
    <name evidence="1" type="ORF">Anapl_01459</name>
</gene>
<dbReference type="AlphaFoldDB" id="R0KE55"/>
<sequence length="128" mass="14002">MSFPQKHKPGASASDAVYKTLHHPLALSSTPGYSGSSDDNSVSLPDSVVSLQAELVFVNSQGTFQDLRPGKLRLHLHKMESNVRHYDNLIYACERNVTVCPKPEKLKIDISLQITATEVNCNIPTGVV</sequence>
<organism evidence="1 2">
    <name type="scientific">Anas platyrhynchos</name>
    <name type="common">Mallard</name>
    <name type="synonym">Anas boschas</name>
    <dbReference type="NCBI Taxonomy" id="8839"/>
    <lineage>
        <taxon>Eukaryota</taxon>
        <taxon>Metazoa</taxon>
        <taxon>Chordata</taxon>
        <taxon>Craniata</taxon>
        <taxon>Vertebrata</taxon>
        <taxon>Euteleostomi</taxon>
        <taxon>Archelosauria</taxon>
        <taxon>Archosauria</taxon>
        <taxon>Dinosauria</taxon>
        <taxon>Saurischia</taxon>
        <taxon>Theropoda</taxon>
        <taxon>Coelurosauria</taxon>
        <taxon>Aves</taxon>
        <taxon>Neognathae</taxon>
        <taxon>Galloanserae</taxon>
        <taxon>Anseriformes</taxon>
        <taxon>Anatidae</taxon>
        <taxon>Anatinae</taxon>
        <taxon>Anas</taxon>
    </lineage>
</organism>
<dbReference type="EMBL" id="KB742459">
    <property type="protein sequence ID" value="EOB08312.1"/>
    <property type="molecule type" value="Genomic_DNA"/>
</dbReference>